<comment type="caution">
    <text evidence="3">The sequence shown here is derived from an EMBL/GenBank/DDBJ whole genome shotgun (WGS) entry which is preliminary data.</text>
</comment>
<feature type="compositionally biased region" description="Basic and acidic residues" evidence="2">
    <location>
        <begin position="551"/>
        <end position="567"/>
    </location>
</feature>
<evidence type="ECO:0000313" key="3">
    <source>
        <dbReference type="EMBL" id="CAF0997475.1"/>
    </source>
</evidence>
<dbReference type="Proteomes" id="UP000663852">
    <property type="component" value="Unassembled WGS sequence"/>
</dbReference>
<dbReference type="AlphaFoldDB" id="A0A814GK76"/>
<dbReference type="OrthoDB" id="2136082at2759"/>
<evidence type="ECO:0000256" key="2">
    <source>
        <dbReference type="SAM" id="MobiDB-lite"/>
    </source>
</evidence>
<protein>
    <submittedName>
        <fullName evidence="3">Uncharacterized protein</fullName>
    </submittedName>
</protein>
<feature type="compositionally biased region" description="Low complexity" evidence="2">
    <location>
        <begin position="373"/>
        <end position="387"/>
    </location>
</feature>
<accession>A0A814GK76</accession>
<gene>
    <name evidence="3" type="ORF">EDS130_LOCUS14710</name>
</gene>
<feature type="compositionally biased region" description="Basic and acidic residues" evidence="2">
    <location>
        <begin position="310"/>
        <end position="320"/>
    </location>
</feature>
<feature type="coiled-coil region" evidence="1">
    <location>
        <begin position="101"/>
        <end position="135"/>
    </location>
</feature>
<feature type="compositionally biased region" description="Basic and acidic residues" evidence="2">
    <location>
        <begin position="355"/>
        <end position="371"/>
    </location>
</feature>
<evidence type="ECO:0000256" key="1">
    <source>
        <dbReference type="SAM" id="Coils"/>
    </source>
</evidence>
<dbReference type="PROSITE" id="PS50096">
    <property type="entry name" value="IQ"/>
    <property type="match status" value="2"/>
</dbReference>
<dbReference type="EMBL" id="CAJNOJ010000060">
    <property type="protein sequence ID" value="CAF0997475.1"/>
    <property type="molecule type" value="Genomic_DNA"/>
</dbReference>
<feature type="region of interest" description="Disordered" evidence="2">
    <location>
        <begin position="551"/>
        <end position="584"/>
    </location>
</feature>
<keyword evidence="1" id="KW-0175">Coiled coil</keyword>
<feature type="region of interest" description="Disordered" evidence="2">
    <location>
        <begin position="310"/>
        <end position="387"/>
    </location>
</feature>
<feature type="region of interest" description="Disordered" evidence="2">
    <location>
        <begin position="603"/>
        <end position="631"/>
    </location>
</feature>
<reference evidence="3" key="1">
    <citation type="submission" date="2021-02" db="EMBL/GenBank/DDBJ databases">
        <authorList>
            <person name="Nowell W R."/>
        </authorList>
    </citation>
    <scope>NUCLEOTIDE SEQUENCE</scope>
</reference>
<name>A0A814GK76_ADIRI</name>
<sequence>MSKVTIRTKPPRDVYHRQSPYKTNRKRASSGSLYSYDDSDIAYRSAPEHSKRLLDTSNGSSARRLTRTNSASEMLTQNALNRPANIGNPKYKAQEDYYDEIQLLKKELRYVKEDKNNLQAKIRRLEEDNSRKCKEMDNLCDPNKNGDLRRTLANSSTPTANVVMNLKQRVFKLEAQLKQRETIVDEMRNDLRWTRGTELEIQNRALFNELEKFKLERLTFTQDNYMATLNEETKNALRKLETDKRELKIENEYLKKRVDELEQLDNSEHFSPRKRNGNAHRKTEDLKDLCEHYENEVEQLKDDLKRMRRERDRYRDKVDSNNEDLEEMKRERNQYYRQASFSSNSGTRRRNSSSSEDRSRHDLRRSNEKLGPRSSLNKWNNKKSSASSVSFRNSRRYEWTIDDENRVQNFRENRAAKVIQQGWRNYRRSRKYSRTNKSKEDIFSRHNSKINGLVNSEVLLSRKSSIIHSPRTSQQRLGSKIDNFGSSISCNRFSPTNLASDAALKIVQASLRGYIDRAEIDRSSHRKSPRRTENDDDDIFVTSSYERKRESFHNNSRSHFEDFHDKSSSINRRSSSDIHRSSVIRVDNNNGSKQFLTNSQYKYDSTSRFSPNDEHSPVNRHHSSSPHVRQINGSKQSLIDGRGEISFGFHLTEQKKLCLLLAERLFHKLNSGIHLDRESSLKMNSELFGAFLPSGSTALSSLSSPSCSLLNPPRTSNLPSANKVAV</sequence>
<proteinExistence type="predicted"/>
<feature type="region of interest" description="Disordered" evidence="2">
    <location>
        <begin position="1"/>
        <end position="34"/>
    </location>
</feature>
<organism evidence="3 4">
    <name type="scientific">Adineta ricciae</name>
    <name type="common">Rotifer</name>
    <dbReference type="NCBI Taxonomy" id="249248"/>
    <lineage>
        <taxon>Eukaryota</taxon>
        <taxon>Metazoa</taxon>
        <taxon>Spiralia</taxon>
        <taxon>Gnathifera</taxon>
        <taxon>Rotifera</taxon>
        <taxon>Eurotatoria</taxon>
        <taxon>Bdelloidea</taxon>
        <taxon>Adinetida</taxon>
        <taxon>Adinetidae</taxon>
        <taxon>Adineta</taxon>
    </lineage>
</organism>
<evidence type="ECO:0000313" key="4">
    <source>
        <dbReference type="Proteomes" id="UP000663852"/>
    </source>
</evidence>